<dbReference type="AlphaFoldDB" id="G2YYS9"/>
<feature type="region of interest" description="Disordered" evidence="1">
    <location>
        <begin position="1"/>
        <end position="30"/>
    </location>
</feature>
<feature type="compositionally biased region" description="Basic and acidic residues" evidence="1">
    <location>
        <begin position="14"/>
        <end position="30"/>
    </location>
</feature>
<proteinExistence type="predicted"/>
<dbReference type="InParanoid" id="G2YYS9"/>
<name>G2YYS9_BOTF4</name>
<dbReference type="Proteomes" id="UP000008177">
    <property type="component" value="Unplaced contigs"/>
</dbReference>
<dbReference type="EMBL" id="FQ790362">
    <property type="protein sequence ID" value="CCD56777.1"/>
    <property type="molecule type" value="Genomic_DNA"/>
</dbReference>
<reference evidence="3" key="1">
    <citation type="journal article" date="2011" name="PLoS Genet.">
        <title>Genomic analysis of the necrotrophic fungal pathogens Sclerotinia sclerotiorum and Botrytis cinerea.</title>
        <authorList>
            <person name="Amselem J."/>
            <person name="Cuomo C.A."/>
            <person name="van Kan J.A."/>
            <person name="Viaud M."/>
            <person name="Benito E.P."/>
            <person name="Couloux A."/>
            <person name="Coutinho P.M."/>
            <person name="de Vries R.P."/>
            <person name="Dyer P.S."/>
            <person name="Fillinger S."/>
            <person name="Fournier E."/>
            <person name="Gout L."/>
            <person name="Hahn M."/>
            <person name="Kohn L."/>
            <person name="Lapalu N."/>
            <person name="Plummer K.M."/>
            <person name="Pradier J.M."/>
            <person name="Quevillon E."/>
            <person name="Sharon A."/>
            <person name="Simon A."/>
            <person name="ten Have A."/>
            <person name="Tudzynski B."/>
            <person name="Tudzynski P."/>
            <person name="Wincker P."/>
            <person name="Andrew M."/>
            <person name="Anthouard V."/>
            <person name="Beever R.E."/>
            <person name="Beffa R."/>
            <person name="Benoit I."/>
            <person name="Bouzid O."/>
            <person name="Brault B."/>
            <person name="Chen Z."/>
            <person name="Choquer M."/>
            <person name="Collemare J."/>
            <person name="Cotton P."/>
            <person name="Danchin E.G."/>
            <person name="Da Silva C."/>
            <person name="Gautier A."/>
            <person name="Giraud C."/>
            <person name="Giraud T."/>
            <person name="Gonzalez C."/>
            <person name="Grossetete S."/>
            <person name="Guldener U."/>
            <person name="Henrissat B."/>
            <person name="Howlett B.J."/>
            <person name="Kodira C."/>
            <person name="Kretschmer M."/>
            <person name="Lappartient A."/>
            <person name="Leroch M."/>
            <person name="Levis C."/>
            <person name="Mauceli E."/>
            <person name="Neuveglise C."/>
            <person name="Oeser B."/>
            <person name="Pearson M."/>
            <person name="Poulain J."/>
            <person name="Poussereau N."/>
            <person name="Quesneville H."/>
            <person name="Rascle C."/>
            <person name="Schumacher J."/>
            <person name="Segurens B."/>
            <person name="Sexton A."/>
            <person name="Silva E."/>
            <person name="Sirven C."/>
            <person name="Soanes D.M."/>
            <person name="Talbot N.J."/>
            <person name="Templeton M."/>
            <person name="Yandava C."/>
            <person name="Yarden O."/>
            <person name="Zeng Q."/>
            <person name="Rollins J.A."/>
            <person name="Lebrun M.H."/>
            <person name="Dickman M."/>
        </authorList>
    </citation>
    <scope>NUCLEOTIDE SEQUENCE [LARGE SCALE GENOMIC DNA]</scope>
    <source>
        <strain evidence="3">T4</strain>
    </source>
</reference>
<feature type="compositionally biased region" description="Basic residues" evidence="1">
    <location>
        <begin position="1"/>
        <end position="13"/>
    </location>
</feature>
<evidence type="ECO:0000256" key="1">
    <source>
        <dbReference type="SAM" id="MobiDB-lite"/>
    </source>
</evidence>
<protein>
    <submittedName>
        <fullName evidence="2">Uncharacterized protein</fullName>
    </submittedName>
</protein>
<gene>
    <name evidence="2" type="ORF">BofuT4_uP140390.1</name>
</gene>
<accession>G2YYS9</accession>
<organism evidence="2 3">
    <name type="scientific">Botryotinia fuckeliana (strain T4)</name>
    <name type="common">Noble rot fungus</name>
    <name type="synonym">Botrytis cinerea</name>
    <dbReference type="NCBI Taxonomy" id="999810"/>
    <lineage>
        <taxon>Eukaryota</taxon>
        <taxon>Fungi</taxon>
        <taxon>Dikarya</taxon>
        <taxon>Ascomycota</taxon>
        <taxon>Pezizomycotina</taxon>
        <taxon>Leotiomycetes</taxon>
        <taxon>Helotiales</taxon>
        <taxon>Sclerotiniaceae</taxon>
        <taxon>Botrytis</taxon>
    </lineage>
</organism>
<dbReference type="HOGENOM" id="CLU_3032151_0_0_1"/>
<evidence type="ECO:0000313" key="3">
    <source>
        <dbReference type="Proteomes" id="UP000008177"/>
    </source>
</evidence>
<sequence>MQSENRRRRKRIERRKDSAKEMWRREKSEGRIQEKEFLVEAEKEENTGSHVAFPQ</sequence>
<evidence type="ECO:0000313" key="2">
    <source>
        <dbReference type="EMBL" id="CCD56777.1"/>
    </source>
</evidence>